<organism evidence="1 2">
    <name type="scientific">Balnearium lithotrophicum</name>
    <dbReference type="NCBI Taxonomy" id="223788"/>
    <lineage>
        <taxon>Bacteria</taxon>
        <taxon>Pseudomonadati</taxon>
        <taxon>Aquificota</taxon>
        <taxon>Aquificia</taxon>
        <taxon>Desulfurobacteriales</taxon>
        <taxon>Desulfurobacteriaceae</taxon>
        <taxon>Balnearium</taxon>
    </lineage>
</organism>
<dbReference type="SUPFAM" id="SSF56563">
    <property type="entry name" value="Major capsid protein gp5"/>
    <property type="match status" value="1"/>
</dbReference>
<sequence>MADILAGTLTELRKQVTNEILQGVIETIVETDQLFNVLPFRKVTGSGLLVTWEKEIPVAGFMGATDTVPQSEGLKLDQFTENVRIIARNIDIPKFATEVEGAPVLPFIKAEIKAMSRAYRRLFRRP</sequence>
<evidence type="ECO:0000313" key="1">
    <source>
        <dbReference type="EMBL" id="SMO77231.1"/>
    </source>
</evidence>
<dbReference type="OrthoDB" id="1630256at2"/>
<protein>
    <submittedName>
        <fullName evidence="1">Uncharacterized protein</fullName>
    </submittedName>
</protein>
<gene>
    <name evidence="1" type="ORF">SAMN06269117_12915</name>
</gene>
<name>A0A521E1P7_9BACT</name>
<dbReference type="EMBL" id="FXTM01000029">
    <property type="protein sequence ID" value="SMO77231.1"/>
    <property type="molecule type" value="Genomic_DNA"/>
</dbReference>
<dbReference type="AlphaFoldDB" id="A0A521E1P7"/>
<evidence type="ECO:0000313" key="2">
    <source>
        <dbReference type="Proteomes" id="UP000317315"/>
    </source>
</evidence>
<reference evidence="1 2" key="1">
    <citation type="submission" date="2017-05" db="EMBL/GenBank/DDBJ databases">
        <authorList>
            <person name="Varghese N."/>
            <person name="Submissions S."/>
        </authorList>
    </citation>
    <scope>NUCLEOTIDE SEQUENCE [LARGE SCALE GENOMIC DNA]</scope>
    <source>
        <strain evidence="1 2">DSM 16304</strain>
    </source>
</reference>
<keyword evidence="2" id="KW-1185">Reference proteome</keyword>
<accession>A0A521E1P7</accession>
<dbReference type="RefSeq" id="WP_142936178.1">
    <property type="nucleotide sequence ID" value="NZ_FXTM01000029.1"/>
</dbReference>
<dbReference type="Proteomes" id="UP000317315">
    <property type="component" value="Unassembled WGS sequence"/>
</dbReference>
<proteinExistence type="predicted"/>